<evidence type="ECO:0000313" key="2">
    <source>
        <dbReference type="EMBL" id="KAK4639540.1"/>
    </source>
</evidence>
<sequence length="711" mass="75853">MMETASLQLPKTGGKSRFSKALPVPPSLPALDFDTDSFGSDLPLPPPPKKDLPRTPVAGAPLPIIKKPVPAAKDWDTRSTFTTKTAYTMAAVAQPPPDSPLPRLPAKSPGLPPAMSVPRRRPVASPTVASPSGPAPTSIPSPTLPERVPSPAGSYSSLLSAYSNHTSDSTPRTSTNSANEVVSIVPSKDSHSASSPTIGNEARIQSQTLPSLPSDQHAQTQKPSTFTHQMFKEDFEELPPPPPLKDAQRLARPQTPTSLQISSSSVQPPASTHTAASPLVDNRSPQDQLWRRRSLKAEKKVDVPELNLASSNGSTAASKQTPQPPSQQPHSSQPQEQPPPSTAQRAPPPQNFAGGLPGRNIRPVHPSEQAVPQIEVNMGQEVSHVKDKLRRKGSQSPPIEKASSPSSWLPVVSPLSARRLPTPEYGANDVENPVMAMAVSPISPAITPELPSEQRPTPPPPPSVSRSALAPPPEHALRQARSSPNLAPKANNGGFNGRSPNGLPSSPVPSRDRFANPPHSARFRADSGSGFGPNRRDPAGSSLELQPPFQRQPQSRPQSPAWGGKPVSEDGSVITLRAAPPAIRPEFLDYPLREHDPNAPDETDNPGAGLFPRNWFTPAPAEEILDARPLQEKHFRCITSHRIMTAGKQKNNPIACRTCGHKDRNAECYICSACYLNVCSGCVGLLKRSKGDLRVVIKAVGEKGRGEGGDV</sequence>
<proteinExistence type="predicted"/>
<feature type="compositionally biased region" description="Polar residues" evidence="1">
    <location>
        <begin position="254"/>
        <end position="275"/>
    </location>
</feature>
<accession>A0ABR0F6C5</accession>
<feature type="compositionally biased region" description="Low complexity" evidence="1">
    <location>
        <begin position="149"/>
        <end position="163"/>
    </location>
</feature>
<feature type="compositionally biased region" description="Pro residues" evidence="1">
    <location>
        <begin position="336"/>
        <end position="350"/>
    </location>
</feature>
<comment type="caution">
    <text evidence="2">The sequence shown here is derived from an EMBL/GenBank/DDBJ whole genome shotgun (WGS) entry which is preliminary data.</text>
</comment>
<dbReference type="RefSeq" id="XP_062728516.1">
    <property type="nucleotide sequence ID" value="XM_062882469.1"/>
</dbReference>
<name>A0ABR0F6C5_9PEZI</name>
<evidence type="ECO:0000256" key="1">
    <source>
        <dbReference type="SAM" id="MobiDB-lite"/>
    </source>
</evidence>
<gene>
    <name evidence="2" type="ORF">QC761_709195</name>
</gene>
<reference evidence="2 3" key="1">
    <citation type="journal article" date="2023" name="bioRxiv">
        <title>High-quality genome assemblies of four members of thePodospora anserinaspecies complex.</title>
        <authorList>
            <person name="Ament-Velasquez S.L."/>
            <person name="Vogan A.A."/>
            <person name="Wallerman O."/>
            <person name="Hartmann F."/>
            <person name="Gautier V."/>
            <person name="Silar P."/>
            <person name="Giraud T."/>
            <person name="Johannesson H."/>
        </authorList>
    </citation>
    <scope>NUCLEOTIDE SEQUENCE [LARGE SCALE GENOMIC DNA]</scope>
    <source>
        <strain evidence="2 3">CBS 112042</strain>
    </source>
</reference>
<protein>
    <submittedName>
        <fullName evidence="2">Uncharacterized protein</fullName>
    </submittedName>
</protein>
<feature type="region of interest" description="Disordered" evidence="1">
    <location>
        <begin position="1"/>
        <end position="431"/>
    </location>
</feature>
<feature type="compositionally biased region" description="Polar residues" evidence="1">
    <location>
        <begin position="192"/>
        <end position="228"/>
    </location>
</feature>
<feature type="compositionally biased region" description="Pro residues" evidence="1">
    <location>
        <begin position="133"/>
        <end position="143"/>
    </location>
</feature>
<feature type="compositionally biased region" description="Low complexity" evidence="1">
    <location>
        <begin position="546"/>
        <end position="560"/>
    </location>
</feature>
<dbReference type="EMBL" id="JAFFGZ010000009">
    <property type="protein sequence ID" value="KAK4639540.1"/>
    <property type="molecule type" value="Genomic_DNA"/>
</dbReference>
<dbReference type="GeneID" id="87901951"/>
<feature type="compositionally biased region" description="Low complexity" evidence="1">
    <location>
        <begin position="403"/>
        <end position="416"/>
    </location>
</feature>
<evidence type="ECO:0000313" key="3">
    <source>
        <dbReference type="Proteomes" id="UP001322138"/>
    </source>
</evidence>
<dbReference type="Proteomes" id="UP001322138">
    <property type="component" value="Unassembled WGS sequence"/>
</dbReference>
<keyword evidence="3" id="KW-1185">Reference proteome</keyword>
<feature type="region of interest" description="Disordered" evidence="1">
    <location>
        <begin position="444"/>
        <end position="573"/>
    </location>
</feature>
<organism evidence="2 3">
    <name type="scientific">Podospora bellae-mahoneyi</name>
    <dbReference type="NCBI Taxonomy" id="2093777"/>
    <lineage>
        <taxon>Eukaryota</taxon>
        <taxon>Fungi</taxon>
        <taxon>Dikarya</taxon>
        <taxon>Ascomycota</taxon>
        <taxon>Pezizomycotina</taxon>
        <taxon>Sordariomycetes</taxon>
        <taxon>Sordariomycetidae</taxon>
        <taxon>Sordariales</taxon>
        <taxon>Podosporaceae</taxon>
        <taxon>Podospora</taxon>
    </lineage>
</organism>
<feature type="compositionally biased region" description="Polar residues" evidence="1">
    <location>
        <begin position="308"/>
        <end position="319"/>
    </location>
</feature>
<feature type="compositionally biased region" description="Polar residues" evidence="1">
    <location>
        <begin position="164"/>
        <end position="180"/>
    </location>
</feature>
<feature type="compositionally biased region" description="Pro residues" evidence="1">
    <location>
        <begin position="94"/>
        <end position="103"/>
    </location>
</feature>